<organism evidence="1 2">
    <name type="scientific">Araneus ventricosus</name>
    <name type="common">Orbweaver spider</name>
    <name type="synonym">Epeira ventricosa</name>
    <dbReference type="NCBI Taxonomy" id="182803"/>
    <lineage>
        <taxon>Eukaryota</taxon>
        <taxon>Metazoa</taxon>
        <taxon>Ecdysozoa</taxon>
        <taxon>Arthropoda</taxon>
        <taxon>Chelicerata</taxon>
        <taxon>Arachnida</taxon>
        <taxon>Araneae</taxon>
        <taxon>Araneomorphae</taxon>
        <taxon>Entelegynae</taxon>
        <taxon>Araneoidea</taxon>
        <taxon>Araneidae</taxon>
        <taxon>Araneus</taxon>
    </lineage>
</organism>
<dbReference type="Proteomes" id="UP000499080">
    <property type="component" value="Unassembled WGS sequence"/>
</dbReference>
<proteinExistence type="predicted"/>
<dbReference type="OrthoDB" id="6515318at2759"/>
<evidence type="ECO:0000313" key="1">
    <source>
        <dbReference type="EMBL" id="GBM90124.1"/>
    </source>
</evidence>
<evidence type="ECO:0000313" key="2">
    <source>
        <dbReference type="Proteomes" id="UP000499080"/>
    </source>
</evidence>
<dbReference type="InterPro" id="IPR036397">
    <property type="entry name" value="RNaseH_sf"/>
</dbReference>
<sequence length="88" mass="10044">MEGRTGSVFCVMEEDTAKYEWKGRVRPFNKVFQTEHLAIQEACLWANKANQQVKVWLDSESSLHSIASIDTKSPISQQTTNLTGIYKH</sequence>
<name>A0A4Y2JJJ2_ARAVE</name>
<dbReference type="AlphaFoldDB" id="A0A4Y2JJJ2"/>
<dbReference type="Gene3D" id="3.30.420.10">
    <property type="entry name" value="Ribonuclease H-like superfamily/Ribonuclease H"/>
    <property type="match status" value="1"/>
</dbReference>
<dbReference type="GO" id="GO:0003676">
    <property type="term" value="F:nucleic acid binding"/>
    <property type="evidence" value="ECO:0007669"/>
    <property type="project" value="InterPro"/>
</dbReference>
<reference evidence="1 2" key="1">
    <citation type="journal article" date="2019" name="Sci. Rep.">
        <title>Orb-weaving spider Araneus ventricosus genome elucidates the spidroin gene catalogue.</title>
        <authorList>
            <person name="Kono N."/>
            <person name="Nakamura H."/>
            <person name="Ohtoshi R."/>
            <person name="Moran D.A.P."/>
            <person name="Shinohara A."/>
            <person name="Yoshida Y."/>
            <person name="Fujiwara M."/>
            <person name="Mori M."/>
            <person name="Tomita M."/>
            <person name="Arakawa K."/>
        </authorList>
    </citation>
    <scope>NUCLEOTIDE SEQUENCE [LARGE SCALE GENOMIC DNA]</scope>
</reference>
<protein>
    <recommendedName>
        <fullName evidence="3">RNase H type-1 domain-containing protein</fullName>
    </recommendedName>
</protein>
<gene>
    <name evidence="1" type="ORF">AVEN_185860_1</name>
</gene>
<dbReference type="EMBL" id="BGPR01003597">
    <property type="protein sequence ID" value="GBM90124.1"/>
    <property type="molecule type" value="Genomic_DNA"/>
</dbReference>
<keyword evidence="2" id="KW-1185">Reference proteome</keyword>
<accession>A0A4Y2JJJ2</accession>
<comment type="caution">
    <text evidence="1">The sequence shown here is derived from an EMBL/GenBank/DDBJ whole genome shotgun (WGS) entry which is preliminary data.</text>
</comment>
<evidence type="ECO:0008006" key="3">
    <source>
        <dbReference type="Google" id="ProtNLM"/>
    </source>
</evidence>